<organism evidence="1 2">
    <name type="scientific">Chitinophaga skermanii</name>
    <dbReference type="NCBI Taxonomy" id="331697"/>
    <lineage>
        <taxon>Bacteria</taxon>
        <taxon>Pseudomonadati</taxon>
        <taxon>Bacteroidota</taxon>
        <taxon>Chitinophagia</taxon>
        <taxon>Chitinophagales</taxon>
        <taxon>Chitinophagaceae</taxon>
        <taxon>Chitinophaga</taxon>
    </lineage>
</organism>
<reference evidence="1 2" key="1">
    <citation type="submission" date="2018-06" db="EMBL/GenBank/DDBJ databases">
        <title>Genomic Encyclopedia of Archaeal and Bacterial Type Strains, Phase II (KMG-II): from individual species to whole genera.</title>
        <authorList>
            <person name="Goeker M."/>
        </authorList>
    </citation>
    <scope>NUCLEOTIDE SEQUENCE [LARGE SCALE GENOMIC DNA]</scope>
    <source>
        <strain evidence="1 2">DSM 23857</strain>
    </source>
</reference>
<name>A0A327R448_9BACT</name>
<evidence type="ECO:0000313" key="2">
    <source>
        <dbReference type="Proteomes" id="UP000249547"/>
    </source>
</evidence>
<proteinExistence type="predicted"/>
<dbReference type="Proteomes" id="UP000249547">
    <property type="component" value="Unassembled WGS sequence"/>
</dbReference>
<dbReference type="EMBL" id="QLLL01000001">
    <property type="protein sequence ID" value="RAJ10503.1"/>
    <property type="molecule type" value="Genomic_DNA"/>
</dbReference>
<dbReference type="AlphaFoldDB" id="A0A327R448"/>
<keyword evidence="2" id="KW-1185">Reference proteome</keyword>
<dbReference type="OrthoDB" id="952658at2"/>
<evidence type="ECO:0000313" key="1">
    <source>
        <dbReference type="EMBL" id="RAJ10503.1"/>
    </source>
</evidence>
<comment type="caution">
    <text evidence="1">The sequence shown here is derived from an EMBL/GenBank/DDBJ whole genome shotgun (WGS) entry which is preliminary data.</text>
</comment>
<sequence length="159" mass="18093">MVQENENIINSTSPQTSMQDWFNELIAQITTDKFLLETDTASTDKVLFYNTMMSGNELELSKMSRSMTTMVFLRNLIFDYLQFLNESAAKPIHLALDLSDSKILVWAEIENDDIAAEDNLILTEAKVNSKYAGYGFYISSTIVEKSDSQSVPPHYKQLK</sequence>
<accession>A0A327R448</accession>
<dbReference type="RefSeq" id="WP_111595653.1">
    <property type="nucleotide sequence ID" value="NZ_QLLL01000001.1"/>
</dbReference>
<protein>
    <submittedName>
        <fullName evidence="1">Uncharacterized protein</fullName>
    </submittedName>
</protein>
<gene>
    <name evidence="1" type="ORF">LX64_00106</name>
</gene>